<reference evidence="2 3" key="1">
    <citation type="journal article" date="2022" name="Nat. Plants">
        <title>Genomes of leafy and leafless Platanthera orchids illuminate the evolution of mycoheterotrophy.</title>
        <authorList>
            <person name="Li M.H."/>
            <person name="Liu K.W."/>
            <person name="Li Z."/>
            <person name="Lu H.C."/>
            <person name="Ye Q.L."/>
            <person name="Zhang D."/>
            <person name="Wang J.Y."/>
            <person name="Li Y.F."/>
            <person name="Zhong Z.M."/>
            <person name="Liu X."/>
            <person name="Yu X."/>
            <person name="Liu D.K."/>
            <person name="Tu X.D."/>
            <person name="Liu B."/>
            <person name="Hao Y."/>
            <person name="Liao X.Y."/>
            <person name="Jiang Y.T."/>
            <person name="Sun W.H."/>
            <person name="Chen J."/>
            <person name="Chen Y.Q."/>
            <person name="Ai Y."/>
            <person name="Zhai J.W."/>
            <person name="Wu S.S."/>
            <person name="Zhou Z."/>
            <person name="Hsiao Y.Y."/>
            <person name="Wu W.L."/>
            <person name="Chen Y.Y."/>
            <person name="Lin Y.F."/>
            <person name="Hsu J.L."/>
            <person name="Li C.Y."/>
            <person name="Wang Z.W."/>
            <person name="Zhao X."/>
            <person name="Zhong W.Y."/>
            <person name="Ma X.K."/>
            <person name="Ma L."/>
            <person name="Huang J."/>
            <person name="Chen G.Z."/>
            <person name="Huang M.Z."/>
            <person name="Huang L."/>
            <person name="Peng D.H."/>
            <person name="Luo Y.B."/>
            <person name="Zou S.Q."/>
            <person name="Chen S.P."/>
            <person name="Lan S."/>
            <person name="Tsai W.C."/>
            <person name="Van de Peer Y."/>
            <person name="Liu Z.J."/>
        </authorList>
    </citation>
    <scope>NUCLEOTIDE SEQUENCE [LARGE SCALE GENOMIC DNA]</scope>
    <source>
        <strain evidence="2">Lor288</strain>
    </source>
</reference>
<sequence>MARDLSLSSGRRGGTMMMGFEGSPGKSYPNYNGLQDYTSKYDRGGENKISYPERYLSSYDMASIAREREIRRYDQVGVGRRSLNRGEGSFRLGEGPSARSVWQESKDEATMEAIRVAGEDNGIS</sequence>
<comment type="caution">
    <text evidence="2">The sequence shown here is derived from an EMBL/GenBank/DDBJ whole genome shotgun (WGS) entry which is preliminary data.</text>
</comment>
<proteinExistence type="predicted"/>
<feature type="region of interest" description="Disordered" evidence="1">
    <location>
        <begin position="84"/>
        <end position="106"/>
    </location>
</feature>
<dbReference type="Proteomes" id="UP001412067">
    <property type="component" value="Unassembled WGS sequence"/>
</dbReference>
<evidence type="ECO:0000313" key="2">
    <source>
        <dbReference type="EMBL" id="KAK8969229.1"/>
    </source>
</evidence>
<dbReference type="EMBL" id="JBBWWR010000003">
    <property type="protein sequence ID" value="KAK8969229.1"/>
    <property type="molecule type" value="Genomic_DNA"/>
</dbReference>
<gene>
    <name evidence="2" type="primary">TOR1</name>
    <name evidence="2" type="ORF">KSP40_PGU006077</name>
</gene>
<accession>A0ABR2N087</accession>
<evidence type="ECO:0000313" key="3">
    <source>
        <dbReference type="Proteomes" id="UP001412067"/>
    </source>
</evidence>
<feature type="region of interest" description="Disordered" evidence="1">
    <location>
        <begin position="1"/>
        <end position="31"/>
    </location>
</feature>
<organism evidence="2 3">
    <name type="scientific">Platanthera guangdongensis</name>
    <dbReference type="NCBI Taxonomy" id="2320717"/>
    <lineage>
        <taxon>Eukaryota</taxon>
        <taxon>Viridiplantae</taxon>
        <taxon>Streptophyta</taxon>
        <taxon>Embryophyta</taxon>
        <taxon>Tracheophyta</taxon>
        <taxon>Spermatophyta</taxon>
        <taxon>Magnoliopsida</taxon>
        <taxon>Liliopsida</taxon>
        <taxon>Asparagales</taxon>
        <taxon>Orchidaceae</taxon>
        <taxon>Orchidoideae</taxon>
        <taxon>Orchideae</taxon>
        <taxon>Orchidinae</taxon>
        <taxon>Platanthera</taxon>
    </lineage>
</organism>
<protein>
    <submittedName>
        <fullName evidence="2">Microtubule-associated protein TORTIFOLIA1</fullName>
    </submittedName>
</protein>
<keyword evidence="3" id="KW-1185">Reference proteome</keyword>
<feature type="compositionally biased region" description="Low complexity" evidence="1">
    <location>
        <begin position="1"/>
        <end position="10"/>
    </location>
</feature>
<evidence type="ECO:0000256" key="1">
    <source>
        <dbReference type="SAM" id="MobiDB-lite"/>
    </source>
</evidence>
<name>A0ABR2N087_9ASPA</name>